<feature type="compositionally biased region" description="Basic and acidic residues" evidence="1">
    <location>
        <begin position="104"/>
        <end position="115"/>
    </location>
</feature>
<evidence type="ECO:0000256" key="1">
    <source>
        <dbReference type="SAM" id="MobiDB-lite"/>
    </source>
</evidence>
<keyword evidence="3" id="KW-1185">Reference proteome</keyword>
<accession>A0A1G1TB21</accession>
<gene>
    <name evidence="2" type="ORF">BEN47_10015</name>
</gene>
<reference evidence="2 3" key="1">
    <citation type="submission" date="2016-08" db="EMBL/GenBank/DDBJ databases">
        <title>Hymenobacter coccineus sp. nov., Hymenobacter lapidarius sp. nov. and Hymenobacter glacialis sp. nov., isolated from Antarctic soil.</title>
        <authorList>
            <person name="Sedlacek I."/>
            <person name="Kralova S."/>
            <person name="Kyrova K."/>
            <person name="Maslanova I."/>
            <person name="Stankova E."/>
            <person name="Vrbovska V."/>
            <person name="Nemec M."/>
            <person name="Bartak M."/>
            <person name="Svec P."/>
            <person name="Busse H.-J."/>
            <person name="Pantucek R."/>
        </authorList>
    </citation>
    <scope>NUCLEOTIDE SEQUENCE [LARGE SCALE GENOMIC DNA]</scope>
    <source>
        <strain evidence="2 3">CCM 8643</strain>
    </source>
</reference>
<dbReference type="AlphaFoldDB" id="A0A1G1TB21"/>
<dbReference type="OrthoDB" id="631303at2"/>
<feature type="compositionally biased region" description="Low complexity" evidence="1">
    <location>
        <begin position="337"/>
        <end position="346"/>
    </location>
</feature>
<feature type="compositionally biased region" description="Low complexity" evidence="1">
    <location>
        <begin position="120"/>
        <end position="149"/>
    </location>
</feature>
<dbReference type="Proteomes" id="UP000176294">
    <property type="component" value="Unassembled WGS sequence"/>
</dbReference>
<dbReference type="RefSeq" id="WP_070725339.1">
    <property type="nucleotide sequence ID" value="NZ_MDZB01000068.1"/>
</dbReference>
<feature type="region of interest" description="Disordered" evidence="1">
    <location>
        <begin position="334"/>
        <end position="368"/>
    </location>
</feature>
<comment type="caution">
    <text evidence="2">The sequence shown here is derived from an EMBL/GenBank/DDBJ whole genome shotgun (WGS) entry which is preliminary data.</text>
</comment>
<evidence type="ECO:0008006" key="4">
    <source>
        <dbReference type="Google" id="ProtNLM"/>
    </source>
</evidence>
<protein>
    <recommendedName>
        <fullName evidence="4">DNA-directed DNA polymerase family A palm domain-containing protein</fullName>
    </recommendedName>
</protein>
<evidence type="ECO:0000313" key="2">
    <source>
        <dbReference type="EMBL" id="OGX88072.1"/>
    </source>
</evidence>
<name>A0A1G1TB21_9BACT</name>
<dbReference type="EMBL" id="MDZB01000068">
    <property type="protein sequence ID" value="OGX88072.1"/>
    <property type="molecule type" value="Genomic_DNA"/>
</dbReference>
<sequence>MGTRETKDPYEQYRQRHASIAQIEERDFRAVIDDYGRVHTVLTRLGTKLRRFVYAESWAKLVAIDLKNSQPYLINALLTLSWYSKPYKKGRRGAHPPITLQREGAGRAERAEQAAKPKTQRLARAGQRPARRATPPTQPTTTPTLSQASRQHARSAERAYVIITQAYGAPDEQGVVQFPEDVLRFRELTASGQFYPYLRRELGLALGQEEASEGEVKAMVFEALFSHNVATSVAKETFTRLFPTVDAVLRAYKSYDYKYLACLLQTLESNLFLQKLVPLIRKRFDVPVYSIHDSLIVPGDVADHVEELMRTQLTRWVGLPPQFSRTVWGSEAQPGEAPVQAMEPPAAAAPPTVPVKRQGPAQRGRRRQLAIPPHPLSAEDWYGELFAAA</sequence>
<organism evidence="2 3">
    <name type="scientific">Hymenobacter lapidarius</name>
    <dbReference type="NCBI Taxonomy" id="1908237"/>
    <lineage>
        <taxon>Bacteria</taxon>
        <taxon>Pseudomonadati</taxon>
        <taxon>Bacteroidota</taxon>
        <taxon>Cytophagia</taxon>
        <taxon>Cytophagales</taxon>
        <taxon>Hymenobacteraceae</taxon>
        <taxon>Hymenobacter</taxon>
    </lineage>
</organism>
<feature type="region of interest" description="Disordered" evidence="1">
    <location>
        <begin position="89"/>
        <end position="150"/>
    </location>
</feature>
<proteinExistence type="predicted"/>
<evidence type="ECO:0000313" key="3">
    <source>
        <dbReference type="Proteomes" id="UP000176294"/>
    </source>
</evidence>